<protein>
    <submittedName>
        <fullName evidence="1">Uncharacterized protein</fullName>
    </submittedName>
</protein>
<organism evidence="1 2">
    <name type="scientific">Bacillus paramycoides</name>
    <dbReference type="NCBI Taxonomy" id="2026194"/>
    <lineage>
        <taxon>Bacteria</taxon>
        <taxon>Bacillati</taxon>
        <taxon>Bacillota</taxon>
        <taxon>Bacilli</taxon>
        <taxon>Bacillales</taxon>
        <taxon>Bacillaceae</taxon>
        <taxon>Bacillus</taxon>
        <taxon>Bacillus cereus group</taxon>
    </lineage>
</organism>
<dbReference type="AlphaFoldDB" id="A0A1J9VI03"/>
<dbReference type="Proteomes" id="UP000182788">
    <property type="component" value="Unassembled WGS sequence"/>
</dbReference>
<dbReference type="InterPro" id="IPR046155">
    <property type="entry name" value="DUF6157"/>
</dbReference>
<name>A0A1J9VI03_9BACI</name>
<comment type="caution">
    <text evidence="1">The sequence shown here is derived from an EMBL/GenBank/DDBJ whole genome shotgun (WGS) entry which is preliminary data.</text>
</comment>
<proteinExistence type="predicted"/>
<reference evidence="1 2" key="1">
    <citation type="submission" date="2016-06" db="EMBL/GenBank/DDBJ databases">
        <title>First insights into the genetic diversity and population structure of in the Bacillus cereus group bacteria from diverse marine environments.</title>
        <authorList>
            <person name="Liu Y."/>
            <person name="Lai Q."/>
            <person name="Shao Z."/>
        </authorList>
    </citation>
    <scope>NUCLEOTIDE SEQUENCE [LARGE SCALE GENOMIC DNA]</scope>
    <source>
        <strain evidence="1 2">NH24A2</strain>
    </source>
</reference>
<accession>A0A1J9VI03</accession>
<dbReference type="Pfam" id="PF19654">
    <property type="entry name" value="DUF6157"/>
    <property type="match status" value="1"/>
</dbReference>
<evidence type="ECO:0000313" key="2">
    <source>
        <dbReference type="Proteomes" id="UP000182788"/>
    </source>
</evidence>
<sequence>MSYKNTLITISEDSKATFAIVPVTRNGKPTIASIEYDLIKNNPYKFTQEDVQFKTYLIKNQIEEENTDELRKQFFSKSMACFRASPLVKNYGWGIHYNDQGEIAIYDVKSEIYNQLLNQDKVTKLKGMRLKRK</sequence>
<dbReference type="EMBL" id="MAOI01000043">
    <property type="protein sequence ID" value="OJD81259.1"/>
    <property type="molecule type" value="Genomic_DNA"/>
</dbReference>
<gene>
    <name evidence="1" type="ORF">BAU28_26565</name>
</gene>
<dbReference type="GeneID" id="87591260"/>
<evidence type="ECO:0000313" key="1">
    <source>
        <dbReference type="EMBL" id="OJD81259.1"/>
    </source>
</evidence>
<dbReference type="RefSeq" id="WP_071718211.1">
    <property type="nucleotide sequence ID" value="NZ_MAOI01000043.1"/>
</dbReference>